<sequence>AWKGAGCFRRYSNEMQMTTDWPLVSTAVFAGGANVTPPGMGRGGSENAAAPWISAEGPNGPPDVLYRSLALSPNRTLTLSERSQETPRPDALKWRRSRCGPNRGSHRTARPSRLEGRGARTTRPRCAAAPLHAGVGRISDPPPALTSYCVIQPPKTCSQLLI</sequence>
<keyword evidence="3" id="KW-1185">Reference proteome</keyword>
<accession>A0A8J6AKM0</accession>
<gene>
    <name evidence="2" type="ORF">J0S82_016843</name>
</gene>
<protein>
    <submittedName>
        <fullName evidence="2">Uncharacterized protein</fullName>
    </submittedName>
</protein>
<reference evidence="2" key="1">
    <citation type="journal article" date="2021" name="Evol. Appl.">
        <title>The genome of the Pyrenean desman and the effects of bottlenecks and inbreeding on the genomic landscape of an endangered species.</title>
        <authorList>
            <person name="Escoda L."/>
            <person name="Castresana J."/>
        </authorList>
    </citation>
    <scope>NUCLEOTIDE SEQUENCE</scope>
    <source>
        <strain evidence="2">IBE-C5619</strain>
    </source>
</reference>
<feature type="region of interest" description="Disordered" evidence="1">
    <location>
        <begin position="76"/>
        <end position="123"/>
    </location>
</feature>
<dbReference type="OrthoDB" id="9533117at2759"/>
<organism evidence="2 3">
    <name type="scientific">Galemys pyrenaicus</name>
    <name type="common">Iberian desman</name>
    <name type="synonym">Pyrenean desman</name>
    <dbReference type="NCBI Taxonomy" id="202257"/>
    <lineage>
        <taxon>Eukaryota</taxon>
        <taxon>Metazoa</taxon>
        <taxon>Chordata</taxon>
        <taxon>Craniata</taxon>
        <taxon>Vertebrata</taxon>
        <taxon>Euteleostomi</taxon>
        <taxon>Mammalia</taxon>
        <taxon>Eutheria</taxon>
        <taxon>Laurasiatheria</taxon>
        <taxon>Eulipotyphla</taxon>
        <taxon>Talpidae</taxon>
        <taxon>Galemys</taxon>
    </lineage>
</organism>
<comment type="caution">
    <text evidence="2">The sequence shown here is derived from an EMBL/GenBank/DDBJ whole genome shotgun (WGS) entry which is preliminary data.</text>
</comment>
<dbReference type="Proteomes" id="UP000700334">
    <property type="component" value="Unassembled WGS sequence"/>
</dbReference>
<dbReference type="AlphaFoldDB" id="A0A8J6AKM0"/>
<proteinExistence type="predicted"/>
<evidence type="ECO:0000256" key="1">
    <source>
        <dbReference type="SAM" id="MobiDB-lite"/>
    </source>
</evidence>
<evidence type="ECO:0000313" key="3">
    <source>
        <dbReference type="Proteomes" id="UP000700334"/>
    </source>
</evidence>
<dbReference type="EMBL" id="JAGFMF010011585">
    <property type="protein sequence ID" value="KAG8520035.1"/>
    <property type="molecule type" value="Genomic_DNA"/>
</dbReference>
<feature type="non-terminal residue" evidence="2">
    <location>
        <position position="1"/>
    </location>
</feature>
<name>A0A8J6AKM0_GALPY</name>
<feature type="compositionally biased region" description="Basic and acidic residues" evidence="1">
    <location>
        <begin position="82"/>
        <end position="93"/>
    </location>
</feature>
<evidence type="ECO:0000313" key="2">
    <source>
        <dbReference type="EMBL" id="KAG8520035.1"/>
    </source>
</evidence>
<feature type="compositionally biased region" description="Basic residues" evidence="1">
    <location>
        <begin position="94"/>
        <end position="110"/>
    </location>
</feature>